<comment type="caution">
    <text evidence="12">The sequence shown here is derived from an EMBL/GenBank/DDBJ whole genome shotgun (WGS) entry which is preliminary data.</text>
</comment>
<feature type="binding site" evidence="7">
    <location>
        <begin position="165"/>
        <end position="166"/>
    </location>
    <ligand>
        <name>UDP-N-acetyl-alpha-D-muramoyl-L-alanyl-D-glutamate</name>
        <dbReference type="ChEBI" id="CHEBI:83900"/>
    </ligand>
</feature>
<feature type="binding site" evidence="7">
    <location>
        <position position="36"/>
    </location>
    <ligand>
        <name>UDP-N-acetyl-alpha-D-muramoyl-L-alanyl-D-glutamate</name>
        <dbReference type="ChEBI" id="CHEBI:83900"/>
    </ligand>
</feature>
<reference evidence="12 13" key="1">
    <citation type="submission" date="2024-06" db="EMBL/GenBank/DDBJ databases">
        <authorList>
            <person name="Chen R.Y."/>
        </authorList>
    </citation>
    <scope>NUCLEOTIDE SEQUENCE [LARGE SCALE GENOMIC DNA]</scope>
    <source>
        <strain evidence="12 13">D2</strain>
    </source>
</reference>
<evidence type="ECO:0000256" key="4">
    <source>
        <dbReference type="ARBA" id="ARBA00022984"/>
    </source>
</evidence>
<keyword evidence="6 7" id="KW-0961">Cell wall biogenesis/degradation</keyword>
<comment type="cofactor">
    <cofactor evidence="7">
        <name>Mg(2+)</name>
        <dbReference type="ChEBI" id="CHEBI:18420"/>
    </cofactor>
</comment>
<dbReference type="EMBL" id="JBELOE010000152">
    <property type="protein sequence ID" value="MER2491888.1"/>
    <property type="molecule type" value="Genomic_DNA"/>
</dbReference>
<evidence type="ECO:0000313" key="12">
    <source>
        <dbReference type="EMBL" id="MER2491888.1"/>
    </source>
</evidence>
<feature type="binding site" evidence="7">
    <location>
        <position position="482"/>
    </location>
    <ligand>
        <name>meso-2,6-diaminopimelate</name>
        <dbReference type="ChEBI" id="CHEBI:57791"/>
    </ligand>
</feature>
<comment type="PTM">
    <text evidence="7">Carboxylation is probably crucial for Mg(2+) binding and, consequently, for the gamma-phosphate positioning of ATP.</text>
</comment>
<dbReference type="Gene3D" id="3.40.1390.10">
    <property type="entry name" value="MurE/MurF, N-terminal domain"/>
    <property type="match status" value="1"/>
</dbReference>
<organism evidence="12 13">
    <name type="scientific">Catenovulum sediminis</name>
    <dbReference type="NCBI Taxonomy" id="1740262"/>
    <lineage>
        <taxon>Bacteria</taxon>
        <taxon>Pseudomonadati</taxon>
        <taxon>Pseudomonadota</taxon>
        <taxon>Gammaproteobacteria</taxon>
        <taxon>Alteromonadales</taxon>
        <taxon>Alteromonadaceae</taxon>
        <taxon>Catenovulum</taxon>
    </lineage>
</organism>
<keyword evidence="13" id="KW-1185">Reference proteome</keyword>
<dbReference type="GO" id="GO:0008765">
    <property type="term" value="F:UDP-N-acetylmuramoylalanyl-D-glutamate-2,6-diaminopimelate ligase activity"/>
    <property type="evidence" value="ECO:0007669"/>
    <property type="project" value="UniProtKB-EC"/>
</dbReference>
<dbReference type="InterPro" id="IPR036565">
    <property type="entry name" value="Mur-like_cat_sf"/>
</dbReference>
<keyword evidence="4 7" id="KW-0573">Peptidoglycan synthesis</keyword>
<dbReference type="SUPFAM" id="SSF63418">
    <property type="entry name" value="MurE/MurF N-terminal domain"/>
    <property type="match status" value="1"/>
</dbReference>
<name>A0ABV1RG21_9ALTE</name>
<evidence type="ECO:0000256" key="1">
    <source>
        <dbReference type="ARBA" id="ARBA00005898"/>
    </source>
</evidence>
<dbReference type="Pfam" id="PF08245">
    <property type="entry name" value="Mur_ligase_M"/>
    <property type="match status" value="1"/>
</dbReference>
<gene>
    <name evidence="7" type="primary">murE</name>
    <name evidence="12" type="ORF">ABS311_08320</name>
</gene>
<proteinExistence type="inferred from homology"/>
<comment type="subcellular location">
    <subcellularLocation>
        <location evidence="7 8">Cytoplasm</location>
    </subcellularLocation>
</comment>
<dbReference type="NCBIfam" id="NF001126">
    <property type="entry name" value="PRK00139.1-4"/>
    <property type="match status" value="1"/>
</dbReference>
<dbReference type="Pfam" id="PF01225">
    <property type="entry name" value="Mur_ligase"/>
    <property type="match status" value="1"/>
</dbReference>
<keyword evidence="7" id="KW-0460">Magnesium</keyword>
<dbReference type="Gene3D" id="3.90.190.20">
    <property type="entry name" value="Mur ligase, C-terminal domain"/>
    <property type="match status" value="1"/>
</dbReference>
<evidence type="ECO:0000256" key="3">
    <source>
        <dbReference type="ARBA" id="ARBA00022960"/>
    </source>
</evidence>
<dbReference type="EC" id="6.3.2.13" evidence="7"/>
<feature type="binding site" evidence="7">
    <location>
        <position position="486"/>
    </location>
    <ligand>
        <name>meso-2,6-diaminopimelate</name>
        <dbReference type="ChEBI" id="CHEBI:57791"/>
    </ligand>
</feature>
<dbReference type="PANTHER" id="PTHR23135">
    <property type="entry name" value="MUR LIGASE FAMILY MEMBER"/>
    <property type="match status" value="1"/>
</dbReference>
<evidence type="ECO:0000259" key="10">
    <source>
        <dbReference type="Pfam" id="PF02875"/>
    </source>
</evidence>
<evidence type="ECO:0000259" key="11">
    <source>
        <dbReference type="Pfam" id="PF08245"/>
    </source>
</evidence>
<feature type="domain" description="Mur ligase C-terminal" evidence="10">
    <location>
        <begin position="360"/>
        <end position="484"/>
    </location>
</feature>
<comment type="similarity">
    <text evidence="1 7">Belongs to the MurCDEF family. MurE subfamily.</text>
</comment>
<accession>A0ABV1RG21</accession>
<feature type="binding site" evidence="7">
    <location>
        <begin position="123"/>
        <end position="129"/>
    </location>
    <ligand>
        <name>ATP</name>
        <dbReference type="ChEBI" id="CHEBI:30616"/>
    </ligand>
</feature>
<evidence type="ECO:0000256" key="2">
    <source>
        <dbReference type="ARBA" id="ARBA00022618"/>
    </source>
</evidence>
<evidence type="ECO:0000259" key="9">
    <source>
        <dbReference type="Pfam" id="PF01225"/>
    </source>
</evidence>
<feature type="short sequence motif" description="Meso-diaminopimelate recognition motif" evidence="7">
    <location>
        <begin position="433"/>
        <end position="436"/>
    </location>
</feature>
<evidence type="ECO:0000256" key="8">
    <source>
        <dbReference type="RuleBase" id="RU004135"/>
    </source>
</evidence>
<comment type="pathway">
    <text evidence="7 8">Cell wall biogenesis; peptidoglycan biosynthesis.</text>
</comment>
<dbReference type="PANTHER" id="PTHR23135:SF4">
    <property type="entry name" value="UDP-N-ACETYLMURAMOYL-L-ALANYL-D-GLUTAMATE--2,6-DIAMINOPIMELATE LIGASE MURE HOMOLOG, CHLOROPLASTIC"/>
    <property type="match status" value="1"/>
</dbReference>
<feature type="modified residue" description="N6-carboxylysine" evidence="7">
    <location>
        <position position="232"/>
    </location>
</feature>
<dbReference type="Pfam" id="PF02875">
    <property type="entry name" value="Mur_ligase_C"/>
    <property type="match status" value="1"/>
</dbReference>
<sequence length="512" mass="56450">MPDVMQNIEQNLNTDIARIVEVNLPAIPITAVQKDSRLIKENNCFLALVGHAQHGIKFAQLAIANGACIILQETQEKALHGHTESISDVPVVYVYDLKSFSGELAALTYGHASKALKVVGVTGTNGKTSLCDMICQLADNCHQQAAYIGTLGARWQDNAIATGLTTPDEFTLQNLLAEFVRDEVELAALEVSSHAMQQGRVSAVDFDLVAFTNLSHDHLDYHQSMQAYFNAKAELFIQNPKAIALINLDNQYGQKLYHLLQHTNPSQKLVTISQKSETSEPVSMKIESIAVHENGFTLECAFTPNFLGRKQSDSSVIFELPLIADFNITNSMMAVAALYALDYSLSSLQAAVQKLKAPAGRMEKFPISDSRCLVVDFAHTPEALEMALQACRRHCRGKLWVIFGCGGDRDQAKRRVMGQIAEKNADQIIITNDNPRSEEPQAIAQQIGQGINVDYQIELDRKQAIRLAVAQAQANDWILLAGKGHEKTQIFAEQTVEYDERAFVTQVAREAA</sequence>
<feature type="binding site" evidence="7">
    <location>
        <begin position="433"/>
        <end position="436"/>
    </location>
    <ligand>
        <name>meso-2,6-diaminopimelate</name>
        <dbReference type="ChEBI" id="CHEBI:57791"/>
    </ligand>
</feature>
<keyword evidence="5 7" id="KW-0131">Cell cycle</keyword>
<evidence type="ECO:0000256" key="7">
    <source>
        <dbReference type="HAMAP-Rule" id="MF_00208"/>
    </source>
</evidence>
<evidence type="ECO:0000313" key="13">
    <source>
        <dbReference type="Proteomes" id="UP001467690"/>
    </source>
</evidence>
<feature type="domain" description="Mur ligase N-terminal catalytic" evidence="9">
    <location>
        <begin position="29"/>
        <end position="107"/>
    </location>
</feature>
<feature type="binding site" evidence="7">
    <location>
        <position position="409"/>
    </location>
    <ligand>
        <name>meso-2,6-diaminopimelate</name>
        <dbReference type="ChEBI" id="CHEBI:57791"/>
    </ligand>
</feature>
<keyword evidence="2 7" id="KW-0132">Cell division</keyword>
<dbReference type="Proteomes" id="UP001467690">
    <property type="component" value="Unassembled WGS sequence"/>
</dbReference>
<dbReference type="InterPro" id="IPR005761">
    <property type="entry name" value="UDP-N-AcMur-Glu-dNH2Pim_ligase"/>
</dbReference>
<protein>
    <recommendedName>
        <fullName evidence="7">UDP-N-acetylmuramoyl-L-alanyl-D-glutamate--2,6-diaminopimelate ligase</fullName>
        <ecNumber evidence="7">6.3.2.13</ecNumber>
    </recommendedName>
    <alternativeName>
        <fullName evidence="7">Meso-A2pm-adding enzyme</fullName>
    </alternativeName>
    <alternativeName>
        <fullName evidence="7">Meso-diaminopimelate-adding enzyme</fullName>
    </alternativeName>
    <alternativeName>
        <fullName evidence="7">UDP-MurNAc-L-Ala-D-Glu:meso-diaminopimelate ligase</fullName>
    </alternativeName>
    <alternativeName>
        <fullName evidence="7">UDP-MurNAc-tripeptide synthetase</fullName>
    </alternativeName>
    <alternativeName>
        <fullName evidence="7">UDP-N-acetylmuramyl-tripeptide synthetase</fullName>
    </alternativeName>
</protein>
<dbReference type="HAMAP" id="MF_00208">
    <property type="entry name" value="MurE"/>
    <property type="match status" value="1"/>
</dbReference>
<dbReference type="InterPro" id="IPR013221">
    <property type="entry name" value="Mur_ligase_cen"/>
</dbReference>
<feature type="domain" description="Mur ligase central" evidence="11">
    <location>
        <begin position="121"/>
        <end position="337"/>
    </location>
</feature>
<comment type="function">
    <text evidence="7">Catalyzes the addition of meso-diaminopimelic acid to the nucleotide precursor UDP-N-acetylmuramoyl-L-alanyl-D-glutamate (UMAG) in the biosynthesis of bacterial cell-wall peptidoglycan.</text>
</comment>
<dbReference type="InterPro" id="IPR035911">
    <property type="entry name" value="MurE/MurF_N"/>
</dbReference>
<keyword evidence="7" id="KW-0963">Cytoplasm</keyword>
<dbReference type="RefSeq" id="WP_143871160.1">
    <property type="nucleotide sequence ID" value="NZ_CP041660.1"/>
</dbReference>
<comment type="catalytic activity">
    <reaction evidence="7">
        <text>UDP-N-acetyl-alpha-D-muramoyl-L-alanyl-D-glutamate + meso-2,6-diaminopimelate + ATP = UDP-N-acetyl-alpha-D-muramoyl-L-alanyl-gamma-D-glutamyl-meso-2,6-diaminopimelate + ADP + phosphate + H(+)</text>
        <dbReference type="Rhea" id="RHEA:23676"/>
        <dbReference type="ChEBI" id="CHEBI:15378"/>
        <dbReference type="ChEBI" id="CHEBI:30616"/>
        <dbReference type="ChEBI" id="CHEBI:43474"/>
        <dbReference type="ChEBI" id="CHEBI:57791"/>
        <dbReference type="ChEBI" id="CHEBI:83900"/>
        <dbReference type="ChEBI" id="CHEBI:83905"/>
        <dbReference type="ChEBI" id="CHEBI:456216"/>
        <dbReference type="EC" id="6.3.2.13"/>
    </reaction>
</comment>
<dbReference type="Gene3D" id="3.40.1190.10">
    <property type="entry name" value="Mur-like, catalytic domain"/>
    <property type="match status" value="1"/>
</dbReference>
<keyword evidence="7" id="KW-0547">Nucleotide-binding</keyword>
<feature type="binding site" evidence="7">
    <location>
        <position position="200"/>
    </location>
    <ligand>
        <name>UDP-N-acetyl-alpha-D-muramoyl-L-alanyl-D-glutamate</name>
        <dbReference type="ChEBI" id="CHEBI:83900"/>
    </ligand>
</feature>
<keyword evidence="7" id="KW-0067">ATP-binding</keyword>
<keyword evidence="7 12" id="KW-0436">Ligase</keyword>
<dbReference type="NCBIfam" id="TIGR01085">
    <property type="entry name" value="murE"/>
    <property type="match status" value="1"/>
</dbReference>
<evidence type="ECO:0000256" key="5">
    <source>
        <dbReference type="ARBA" id="ARBA00023306"/>
    </source>
</evidence>
<dbReference type="SUPFAM" id="SSF53244">
    <property type="entry name" value="MurD-like peptide ligases, peptide-binding domain"/>
    <property type="match status" value="1"/>
</dbReference>
<keyword evidence="3 7" id="KW-0133">Cell shape</keyword>
<evidence type="ECO:0000256" key="6">
    <source>
        <dbReference type="ARBA" id="ARBA00023316"/>
    </source>
</evidence>
<dbReference type="InterPro" id="IPR036615">
    <property type="entry name" value="Mur_ligase_C_dom_sf"/>
</dbReference>
<dbReference type="InterPro" id="IPR000713">
    <property type="entry name" value="Mur_ligase_N"/>
</dbReference>
<comment type="caution">
    <text evidence="7">Lacks conserved residue(s) required for the propagation of feature annotation.</text>
</comment>
<dbReference type="SUPFAM" id="SSF53623">
    <property type="entry name" value="MurD-like peptide ligases, catalytic domain"/>
    <property type="match status" value="1"/>
</dbReference>
<feature type="binding site" evidence="7">
    <location>
        <position position="192"/>
    </location>
    <ligand>
        <name>UDP-N-acetyl-alpha-D-muramoyl-L-alanyl-D-glutamate</name>
        <dbReference type="ChEBI" id="CHEBI:83900"/>
    </ligand>
</feature>
<dbReference type="InterPro" id="IPR004101">
    <property type="entry name" value="Mur_ligase_C"/>
</dbReference>
<feature type="binding site" evidence="7">
    <location>
        <position position="198"/>
    </location>
    <ligand>
        <name>UDP-N-acetyl-alpha-D-muramoyl-L-alanyl-D-glutamate</name>
        <dbReference type="ChEBI" id="CHEBI:83900"/>
    </ligand>
</feature>